<dbReference type="InterPro" id="IPR032880">
    <property type="entry name" value="CSC1/OSCA1-like_N"/>
</dbReference>
<protein>
    <recommendedName>
        <fullName evidence="7">CSC1-like protein 2</fullName>
    </recommendedName>
</protein>
<feature type="domain" description="CSC1/OSCA1-like N-terminal transmembrane" evidence="3">
    <location>
        <begin position="145"/>
        <end position="240"/>
    </location>
</feature>
<accession>A0A3S3RVG6</accession>
<evidence type="ECO:0000313" key="5">
    <source>
        <dbReference type="EMBL" id="RWS06611.1"/>
    </source>
</evidence>
<feature type="transmembrane region" description="Helical" evidence="2">
    <location>
        <begin position="222"/>
        <end position="240"/>
    </location>
</feature>
<name>A0A3S3RVG6_9ACAR</name>
<evidence type="ECO:0000256" key="2">
    <source>
        <dbReference type="SAM" id="Phobius"/>
    </source>
</evidence>
<evidence type="ECO:0000259" key="4">
    <source>
        <dbReference type="Pfam" id="PF14703"/>
    </source>
</evidence>
<evidence type="ECO:0008006" key="7">
    <source>
        <dbReference type="Google" id="ProtNLM"/>
    </source>
</evidence>
<evidence type="ECO:0000313" key="6">
    <source>
        <dbReference type="Proteomes" id="UP000285301"/>
    </source>
</evidence>
<keyword evidence="2" id="KW-0812">Transmembrane</keyword>
<feature type="coiled-coil region" evidence="1">
    <location>
        <begin position="100"/>
        <end position="127"/>
    </location>
</feature>
<dbReference type="AlphaFoldDB" id="A0A3S3RVG6"/>
<keyword evidence="2" id="KW-0472">Membrane</keyword>
<keyword evidence="6" id="KW-1185">Reference proteome</keyword>
<keyword evidence="1" id="KW-0175">Coiled coil</keyword>
<keyword evidence="2" id="KW-1133">Transmembrane helix</keyword>
<feature type="domain" description="CSC1/OSCA1-like cytosolic" evidence="4">
    <location>
        <begin position="256"/>
        <end position="451"/>
    </location>
</feature>
<dbReference type="Pfam" id="PF14703">
    <property type="entry name" value="PHM7_cyt"/>
    <property type="match status" value="1"/>
</dbReference>
<gene>
    <name evidence="5" type="ORF">B4U79_04299</name>
</gene>
<proteinExistence type="predicted"/>
<feature type="transmembrane region" description="Helical" evidence="2">
    <location>
        <begin position="510"/>
        <end position="534"/>
    </location>
</feature>
<organism evidence="5 6">
    <name type="scientific">Dinothrombium tinctorium</name>
    <dbReference type="NCBI Taxonomy" id="1965070"/>
    <lineage>
        <taxon>Eukaryota</taxon>
        <taxon>Metazoa</taxon>
        <taxon>Ecdysozoa</taxon>
        <taxon>Arthropoda</taxon>
        <taxon>Chelicerata</taxon>
        <taxon>Arachnida</taxon>
        <taxon>Acari</taxon>
        <taxon>Acariformes</taxon>
        <taxon>Trombidiformes</taxon>
        <taxon>Prostigmata</taxon>
        <taxon>Anystina</taxon>
        <taxon>Parasitengona</taxon>
        <taxon>Trombidioidea</taxon>
        <taxon>Trombidiidae</taxon>
        <taxon>Dinothrombium</taxon>
    </lineage>
</organism>
<feature type="transmembrane region" description="Helical" evidence="2">
    <location>
        <begin position="174"/>
        <end position="196"/>
    </location>
</feature>
<dbReference type="GO" id="GO:0005227">
    <property type="term" value="F:calcium-activated cation channel activity"/>
    <property type="evidence" value="ECO:0007669"/>
    <property type="project" value="InterPro"/>
</dbReference>
<dbReference type="PANTHER" id="PTHR13018">
    <property type="entry name" value="PROBABLE MEMBRANE PROTEIN DUF221-RELATED"/>
    <property type="match status" value="1"/>
</dbReference>
<dbReference type="Proteomes" id="UP000285301">
    <property type="component" value="Unassembled WGS sequence"/>
</dbReference>
<sequence length="605" mass="71015">MASTSPQYQNVAIMVDPSQQEQPSGFGFKNTNIRNNFVKKLYGTQSVQTFVIALIGLRIQIPPKLTNSLAAEKQFEVDEEEDILRAQEEFAKKIPFDTWRVRTKRRREGLDEDFDRAERKIEYLAQRGELTRPISIESLIHFGFWLLDTLILKDKEIYRRKGLDAVQYLIFQRYIIYFLLLLTIICLVIVLPVNLYGKAALEHQSFQQTTIANIPATASDTLWVHVILSVVLYPIGIYMMRHFSQIIKAEEELGSSKTLFIRKLPKSVRSKAILVDFFRQSIPEARIEGIQFVYDAGALDKMYEKYNSVINAKYFCEEYLVEYNTRFEGRPYFFGRLGGLLCCCLCCPKVDGLEYYNKRQRDLEKEIELEYRKCLENPTGSVFITFETEEMAKQAEAFIKSHRSQLRNLFCINWFYNLCKWFVSFFRRKRDNYEVGRWFVSTAPHPDDINWYDVPIDFKMIWLRRIVVNVWLFILFFFFSTPTFLMNFYARFEDDVSDRISVFSPILTQYFSPLLLVIAGTILPSFVSMSSGMLPYLTISGKNHSIMWKTFFFLVMMTFTLHIFGYSSTRVLFINTFIKNGSFPWQNMTSENGAFFTNMVIQSAF</sequence>
<reference evidence="5 6" key="1">
    <citation type="journal article" date="2018" name="Gigascience">
        <title>Genomes of trombidid mites reveal novel predicted allergens and laterally-transferred genes associated with secondary metabolism.</title>
        <authorList>
            <person name="Dong X."/>
            <person name="Chaisiri K."/>
            <person name="Xia D."/>
            <person name="Armstrong S.D."/>
            <person name="Fang Y."/>
            <person name="Donnelly M.J."/>
            <person name="Kadowaki T."/>
            <person name="McGarry J.W."/>
            <person name="Darby A.C."/>
            <person name="Makepeace B.L."/>
        </authorList>
    </citation>
    <scope>NUCLEOTIDE SEQUENCE [LARGE SCALE GENOMIC DNA]</scope>
    <source>
        <strain evidence="5">UoL-WK</strain>
    </source>
</reference>
<dbReference type="GO" id="GO:0005886">
    <property type="term" value="C:plasma membrane"/>
    <property type="evidence" value="ECO:0007669"/>
    <property type="project" value="TreeGrafter"/>
</dbReference>
<dbReference type="EMBL" id="NCKU01003990">
    <property type="protein sequence ID" value="RWS06611.1"/>
    <property type="molecule type" value="Genomic_DNA"/>
</dbReference>
<dbReference type="Pfam" id="PF13967">
    <property type="entry name" value="RSN1_TM"/>
    <property type="match status" value="1"/>
</dbReference>
<dbReference type="PANTHER" id="PTHR13018:SF5">
    <property type="entry name" value="RE44586P"/>
    <property type="match status" value="1"/>
</dbReference>
<comment type="caution">
    <text evidence="5">The sequence shown here is derived from an EMBL/GenBank/DDBJ whole genome shotgun (WGS) entry which is preliminary data.</text>
</comment>
<dbReference type="InterPro" id="IPR045122">
    <property type="entry name" value="Csc1-like"/>
</dbReference>
<feature type="transmembrane region" description="Helical" evidence="2">
    <location>
        <begin position="546"/>
        <end position="566"/>
    </location>
</feature>
<feature type="non-terminal residue" evidence="5">
    <location>
        <position position="605"/>
    </location>
</feature>
<dbReference type="STRING" id="1965070.A0A3S3RVG6"/>
<evidence type="ECO:0000256" key="1">
    <source>
        <dbReference type="SAM" id="Coils"/>
    </source>
</evidence>
<evidence type="ECO:0000259" key="3">
    <source>
        <dbReference type="Pfam" id="PF13967"/>
    </source>
</evidence>
<feature type="transmembrane region" description="Helical" evidence="2">
    <location>
        <begin position="466"/>
        <end position="490"/>
    </location>
</feature>
<dbReference type="OrthoDB" id="6437480at2759"/>
<dbReference type="InterPro" id="IPR027815">
    <property type="entry name" value="CSC1/OSCA1-like_cyt"/>
</dbReference>